<evidence type="ECO:0000313" key="1">
    <source>
        <dbReference type="EMBL" id="SBW85259.1"/>
    </source>
</evidence>
<accession>A0A1D3KA69</accession>
<gene>
    <name evidence="1" type="ORF">PVE_P0219</name>
</gene>
<keyword evidence="1" id="KW-0614">Plasmid</keyword>
<protein>
    <submittedName>
        <fullName evidence="1">Uncharacterized protein</fullName>
    </submittedName>
</protein>
<reference evidence="2" key="1">
    <citation type="submission" date="2016-07" db="EMBL/GenBank/DDBJ databases">
        <authorList>
            <person name="Florea S."/>
            <person name="Webb J.S."/>
            <person name="Jaromczyk J."/>
            <person name="Schardl C.L."/>
        </authorList>
    </citation>
    <scope>NUCLEOTIDE SEQUENCE [LARGE SCALE GENOMIC DNA]</scope>
    <source>
        <strain evidence="2">1YdBTEX2</strain>
        <plasmid evidence="2">Plasmid pve_Plasmid</plasmid>
    </source>
</reference>
<geneLocation type="plasmid" evidence="2">
    <name>pve_Plasmid</name>
</geneLocation>
<evidence type="ECO:0000313" key="2">
    <source>
        <dbReference type="Proteomes" id="UP000245431"/>
    </source>
</evidence>
<sequence length="53" mass="5908">MNDSTFGSEFVTAAKQAPRLFFAPLLGAISAVKSEFQRIQHGARRNIEQIQTK</sequence>
<organism evidence="1 2">
    <name type="scientific">Pseudomonas veronii 1YdBTEX2</name>
    <dbReference type="NCBI Taxonomy" id="1295141"/>
    <lineage>
        <taxon>Bacteria</taxon>
        <taxon>Pseudomonadati</taxon>
        <taxon>Pseudomonadota</taxon>
        <taxon>Gammaproteobacteria</taxon>
        <taxon>Pseudomonadales</taxon>
        <taxon>Pseudomonadaceae</taxon>
        <taxon>Pseudomonas</taxon>
    </lineage>
</organism>
<dbReference type="Proteomes" id="UP000245431">
    <property type="component" value="Plasmid PVE_plasmid"/>
</dbReference>
<dbReference type="EMBL" id="LT599585">
    <property type="protein sequence ID" value="SBW85259.1"/>
    <property type="molecule type" value="Genomic_DNA"/>
</dbReference>
<name>A0A1D3KA69_PSEVE</name>
<dbReference type="AlphaFoldDB" id="A0A1D3KA69"/>
<proteinExistence type="predicted"/>